<protein>
    <submittedName>
        <fullName evidence="3">Serine hydrolase</fullName>
    </submittedName>
</protein>
<comment type="caution">
    <text evidence="3">The sequence shown here is derived from an EMBL/GenBank/DDBJ whole genome shotgun (WGS) entry which is preliminary data.</text>
</comment>
<gene>
    <name evidence="3" type="ORF">HUO14_08680</name>
</gene>
<dbReference type="InterPro" id="IPR050789">
    <property type="entry name" value="Diverse_Enzym_Activities"/>
</dbReference>
<evidence type="ECO:0000313" key="4">
    <source>
        <dbReference type="Proteomes" id="UP000652427"/>
    </source>
</evidence>
<proteinExistence type="predicted"/>
<dbReference type="InterPro" id="IPR001466">
    <property type="entry name" value="Beta-lactam-related"/>
</dbReference>
<feature type="chain" id="PRO_5046050607" evidence="1">
    <location>
        <begin position="21"/>
        <end position="467"/>
    </location>
</feature>
<evidence type="ECO:0000313" key="3">
    <source>
        <dbReference type="EMBL" id="NVD27976.1"/>
    </source>
</evidence>
<feature type="domain" description="Beta-lactamase-related" evidence="2">
    <location>
        <begin position="189"/>
        <end position="441"/>
    </location>
</feature>
<dbReference type="Pfam" id="PF00144">
    <property type="entry name" value="Beta-lactamase"/>
    <property type="match status" value="1"/>
</dbReference>
<dbReference type="InterPro" id="IPR012338">
    <property type="entry name" value="Beta-lactam/transpept-like"/>
</dbReference>
<dbReference type="PANTHER" id="PTHR43283:SF7">
    <property type="entry name" value="BETA-LACTAMASE-RELATED DOMAIN-CONTAINING PROTEIN"/>
    <property type="match status" value="1"/>
</dbReference>
<sequence length="467" mass="51268">MKKLVSICALGALVPVSAFAQDEEPSRYDRALAAGYKAQFVCSGLWNGGKALADIKADELTGIYDRIADIVPELSEVVEGSERRVRVSFAEDMPPRIAIWNHRTGCTSMPIGFDDVPTRAPVKTRDFRDDLPWPMGDITPAPAKNAAGLPVAAVAQQAFDATTYGEGNKTSGLLILHKNMIKAEQYKAGHDLHTAQRTWSVAKSIAGTLIGHSVQQNMVDVRAKAGLPQWQETGDPRSAITIDNLMRMASGLTSDTAGNRTDGIYMGATSASQQATSWSLLEQPGTKFRYANNDTLLAVLAARASHEERKNKLGNYMPGKHDFDPFALFQKLGMTRTYAETDWQGNYILSSQVWTTARDLGRLGQLYLDNGVWNGERLLPENWLDYVSRPSGPQPEGREFGYGATFWLMDKSEGVPADTIAAFGNRGQYLVIIPSLNLVIVRRGYDTSDGRFDIAAFTRDVVRVLAQ</sequence>
<dbReference type="Gene3D" id="3.40.710.10">
    <property type="entry name" value="DD-peptidase/beta-lactamase superfamily"/>
    <property type="match status" value="1"/>
</dbReference>
<dbReference type="PANTHER" id="PTHR43283">
    <property type="entry name" value="BETA-LACTAMASE-RELATED"/>
    <property type="match status" value="1"/>
</dbReference>
<dbReference type="SUPFAM" id="SSF56601">
    <property type="entry name" value="beta-lactamase/transpeptidase-like"/>
    <property type="match status" value="1"/>
</dbReference>
<evidence type="ECO:0000256" key="1">
    <source>
        <dbReference type="SAM" id="SignalP"/>
    </source>
</evidence>
<keyword evidence="3" id="KW-0378">Hydrolase</keyword>
<feature type="signal peptide" evidence="1">
    <location>
        <begin position="1"/>
        <end position="20"/>
    </location>
</feature>
<organism evidence="3 4">
    <name type="scientific">Parasphingorhabdus flavimaris</name>
    <dbReference type="NCBI Taxonomy" id="266812"/>
    <lineage>
        <taxon>Bacteria</taxon>
        <taxon>Pseudomonadati</taxon>
        <taxon>Pseudomonadota</taxon>
        <taxon>Alphaproteobacteria</taxon>
        <taxon>Sphingomonadales</taxon>
        <taxon>Sphingomonadaceae</taxon>
        <taxon>Parasphingorhabdus</taxon>
    </lineage>
</organism>
<dbReference type="EMBL" id="JABWMH010000002">
    <property type="protein sequence ID" value="NVD27976.1"/>
    <property type="molecule type" value="Genomic_DNA"/>
</dbReference>
<keyword evidence="1" id="KW-0732">Signal</keyword>
<keyword evidence="4" id="KW-1185">Reference proteome</keyword>
<accession>A0ABX2N2P4</accession>
<dbReference type="Proteomes" id="UP000652427">
    <property type="component" value="Unassembled WGS sequence"/>
</dbReference>
<name>A0ABX2N2P4_9SPHN</name>
<reference evidence="3 4" key="1">
    <citation type="submission" date="2020-06" db="EMBL/GenBank/DDBJ databases">
        <authorList>
            <person name="Kim S.-J."/>
            <person name="Park S.-J."/>
        </authorList>
    </citation>
    <scope>NUCLEOTIDE SEQUENCE [LARGE SCALE GENOMIC DNA]</scope>
    <source>
        <strain evidence="3 4">SW-151</strain>
    </source>
</reference>
<dbReference type="GO" id="GO:0016787">
    <property type="term" value="F:hydrolase activity"/>
    <property type="evidence" value="ECO:0007669"/>
    <property type="project" value="UniProtKB-KW"/>
</dbReference>
<evidence type="ECO:0000259" key="2">
    <source>
        <dbReference type="Pfam" id="PF00144"/>
    </source>
</evidence>